<gene>
    <name evidence="2" type="ORF">JKP88DRAFT_350132</name>
</gene>
<organism evidence="2 3">
    <name type="scientific">Tribonema minus</name>
    <dbReference type="NCBI Taxonomy" id="303371"/>
    <lineage>
        <taxon>Eukaryota</taxon>
        <taxon>Sar</taxon>
        <taxon>Stramenopiles</taxon>
        <taxon>Ochrophyta</taxon>
        <taxon>PX clade</taxon>
        <taxon>Xanthophyceae</taxon>
        <taxon>Tribonematales</taxon>
        <taxon>Tribonemataceae</taxon>
        <taxon>Tribonema</taxon>
    </lineage>
</organism>
<evidence type="ECO:0000256" key="1">
    <source>
        <dbReference type="SAM" id="MobiDB-lite"/>
    </source>
</evidence>
<protein>
    <submittedName>
        <fullName evidence="2">Uncharacterized protein</fullName>
    </submittedName>
</protein>
<accession>A0A835YNV5</accession>
<feature type="compositionally biased region" description="Gly residues" evidence="1">
    <location>
        <begin position="138"/>
        <end position="148"/>
    </location>
</feature>
<comment type="caution">
    <text evidence="2">The sequence shown here is derived from an EMBL/GenBank/DDBJ whole genome shotgun (WGS) entry which is preliminary data.</text>
</comment>
<feature type="compositionally biased region" description="Basic and acidic residues" evidence="1">
    <location>
        <begin position="10"/>
        <end position="21"/>
    </location>
</feature>
<evidence type="ECO:0000313" key="3">
    <source>
        <dbReference type="Proteomes" id="UP000664859"/>
    </source>
</evidence>
<feature type="region of interest" description="Disordered" evidence="1">
    <location>
        <begin position="73"/>
        <end position="148"/>
    </location>
</feature>
<reference evidence="2" key="1">
    <citation type="submission" date="2021-02" db="EMBL/GenBank/DDBJ databases">
        <title>First Annotated Genome of the Yellow-green Alga Tribonema minus.</title>
        <authorList>
            <person name="Mahan K.M."/>
        </authorList>
    </citation>
    <scope>NUCLEOTIDE SEQUENCE</scope>
    <source>
        <strain evidence="2">UTEX B ZZ1240</strain>
    </source>
</reference>
<sequence length="148" mass="15306">MRYGSSVEQWKQEERERERQRRSAGGPTSARRPAGGDRAPPARAASGYNPLQPGSSSVQNYRAALRAAAIVCRNGGGGGANDALAENPAIRERQGPTALNPRTAGARRRSSMSSGSGDRASDAVRQCAGGTTYRPQAGKGGNGGGRPA</sequence>
<keyword evidence="3" id="KW-1185">Reference proteome</keyword>
<dbReference type="EMBL" id="JAFCMP010000511">
    <property type="protein sequence ID" value="KAG5178876.1"/>
    <property type="molecule type" value="Genomic_DNA"/>
</dbReference>
<dbReference type="AlphaFoldDB" id="A0A835YNV5"/>
<evidence type="ECO:0000313" key="2">
    <source>
        <dbReference type="EMBL" id="KAG5178876.1"/>
    </source>
</evidence>
<feature type="region of interest" description="Disordered" evidence="1">
    <location>
        <begin position="1"/>
        <end position="57"/>
    </location>
</feature>
<feature type="compositionally biased region" description="Low complexity" evidence="1">
    <location>
        <begin position="29"/>
        <end position="47"/>
    </location>
</feature>
<proteinExistence type="predicted"/>
<dbReference type="Proteomes" id="UP000664859">
    <property type="component" value="Unassembled WGS sequence"/>
</dbReference>
<name>A0A835YNV5_9STRA</name>